<dbReference type="Proteomes" id="UP000001940">
    <property type="component" value="Chromosome X"/>
</dbReference>
<dbReference type="WormBase" id="C52B9.5">
    <property type="protein sequence ID" value="CE45131"/>
    <property type="gene ID" value="WBGene00005717"/>
    <property type="gene designation" value="srv-6"/>
</dbReference>
<dbReference type="HOGENOM" id="CLU_072404_0_0_1"/>
<dbReference type="KEGG" id="cel:CELE_C52B9.5"/>
<dbReference type="PANTHER" id="PTHR31552">
    <property type="entry name" value="SERPENTINE RECEPTOR CLASS GAMMA"/>
    <property type="match status" value="1"/>
</dbReference>
<dbReference type="AGR" id="WB:WBGene00005717"/>
<dbReference type="SMR" id="Q22937"/>
<dbReference type="Pfam" id="PF10323">
    <property type="entry name" value="7TM_GPCR_Srv"/>
    <property type="match status" value="1"/>
</dbReference>
<name>Q22937_CAEEL</name>
<sequence length="330" mass="37767">MPLEQTLLFILGLISALLYSMIVRTLRKHRKTSLLGGTFFKLVELQFYAELVFFIEFSITMRFRKYTDFYMLFEPDTVFIGIIPRIISGIHYYIKLVVYIGYLFFAVNRLFTALMVSSYDKDNISVWGTKTLQRIAIVQWSIPILGLLPTHAWPNFDFYLLITPTAMRLNNDAVSTALIAYIDGMCCLVTCAFCMICYIITMILIKKNWKKSSNTVFKKTGATAERSLFISSFLSFCVLMLNLTVQILKICISLGGMTNIFSVYDVSYPMVDLMYSHYPWVLLVTSSVLRRQLIYDVKMLIRNSLKLDEASMSLSRGGQTNAVSKTTPAT</sequence>
<keyword evidence="1" id="KW-0812">Transmembrane</keyword>
<dbReference type="AlphaFoldDB" id="Q22937"/>
<reference evidence="2 3" key="1">
    <citation type="journal article" date="1998" name="Science">
        <title>Genome sequence of the nematode C. elegans: a platform for investigating biology.</title>
        <authorList>
            <consortium name="The C. elegans sequencing consortium"/>
            <person name="Sulson J.E."/>
            <person name="Waterston R."/>
        </authorList>
    </citation>
    <scope>NUCLEOTIDE SEQUENCE [LARGE SCALE GENOMIC DNA]</scope>
    <source>
        <strain evidence="2 3">Bristol N2</strain>
    </source>
</reference>
<dbReference type="PANTHER" id="PTHR31552:SF9">
    <property type="entry name" value="SERPENTINE RECEPTOR CLASS GAMMA"/>
    <property type="match status" value="1"/>
</dbReference>
<dbReference type="InterPro" id="IPR019426">
    <property type="entry name" value="7TM_GPCR_serpentine_rcpt_Srv"/>
</dbReference>
<gene>
    <name evidence="2 4" type="primary">srv-6</name>
    <name evidence="4" type="ORF">C52B9.5</name>
    <name evidence="2" type="ORF">CELE_C52B9.5</name>
</gene>
<evidence type="ECO:0000313" key="2">
    <source>
        <dbReference type="EMBL" id="CCD65421.1"/>
    </source>
</evidence>
<feature type="transmembrane region" description="Helical" evidence="1">
    <location>
        <begin position="173"/>
        <end position="205"/>
    </location>
</feature>
<feature type="transmembrane region" description="Helical" evidence="1">
    <location>
        <begin position="226"/>
        <end position="248"/>
    </location>
</feature>
<feature type="transmembrane region" description="Helical" evidence="1">
    <location>
        <begin position="93"/>
        <end position="114"/>
    </location>
</feature>
<dbReference type="CTD" id="183713"/>
<feature type="transmembrane region" description="Helical" evidence="1">
    <location>
        <begin position="69"/>
        <end position="87"/>
    </location>
</feature>
<dbReference type="Bgee" id="WBGene00005717">
    <property type="expression patterns" value="Expressed in embryo and 1 other cell type or tissue"/>
</dbReference>
<accession>Q22937</accession>
<keyword evidence="3" id="KW-1185">Reference proteome</keyword>
<protein>
    <submittedName>
        <fullName evidence="2">Serpentine receptor class gamma</fullName>
    </submittedName>
</protein>
<dbReference type="PhylomeDB" id="Q22937"/>
<dbReference type="UCSC" id="C52B9.5">
    <property type="organism name" value="c. elegans"/>
</dbReference>
<feature type="transmembrane region" description="Helical" evidence="1">
    <location>
        <begin position="268"/>
        <end position="289"/>
    </location>
</feature>
<keyword evidence="1" id="KW-1133">Transmembrane helix</keyword>
<keyword evidence="2" id="KW-0675">Receptor</keyword>
<evidence type="ECO:0000256" key="1">
    <source>
        <dbReference type="SAM" id="Phobius"/>
    </source>
</evidence>
<feature type="transmembrane region" description="Helical" evidence="1">
    <location>
        <begin position="135"/>
        <end position="153"/>
    </location>
</feature>
<dbReference type="GeneID" id="183713"/>
<evidence type="ECO:0000313" key="3">
    <source>
        <dbReference type="Proteomes" id="UP000001940"/>
    </source>
</evidence>
<dbReference type="FunCoup" id="Q22937">
    <property type="interactions" value="173"/>
</dbReference>
<dbReference type="eggNOG" id="ENOG502TJXH">
    <property type="taxonomic scope" value="Eukaryota"/>
</dbReference>
<dbReference type="EMBL" id="BX284606">
    <property type="protein sequence ID" value="CCD65421.1"/>
    <property type="molecule type" value="Genomic_DNA"/>
</dbReference>
<evidence type="ECO:0000313" key="4">
    <source>
        <dbReference type="WormBase" id="C52B9.5"/>
    </source>
</evidence>
<dbReference type="InParanoid" id="Q22937"/>
<organism evidence="2 3">
    <name type="scientific">Caenorhabditis elegans</name>
    <dbReference type="NCBI Taxonomy" id="6239"/>
    <lineage>
        <taxon>Eukaryota</taxon>
        <taxon>Metazoa</taxon>
        <taxon>Ecdysozoa</taxon>
        <taxon>Nematoda</taxon>
        <taxon>Chromadorea</taxon>
        <taxon>Rhabditida</taxon>
        <taxon>Rhabditina</taxon>
        <taxon>Rhabditomorpha</taxon>
        <taxon>Rhabditoidea</taxon>
        <taxon>Rhabditidae</taxon>
        <taxon>Peloderinae</taxon>
        <taxon>Caenorhabditis</taxon>
    </lineage>
</organism>
<feature type="transmembrane region" description="Helical" evidence="1">
    <location>
        <begin position="6"/>
        <end position="26"/>
    </location>
</feature>
<keyword evidence="1" id="KW-0472">Membrane</keyword>
<dbReference type="PaxDb" id="6239-C52B9.5"/>
<dbReference type="RefSeq" id="NP_508728.3">
    <property type="nucleotide sequence ID" value="NM_076327.3"/>
</dbReference>
<dbReference type="OrthoDB" id="5844602at2759"/>
<proteinExistence type="predicted"/>
<dbReference type="OMA" id="MRFRKYT"/>